<dbReference type="Proteomes" id="UP001465717">
    <property type="component" value="Unassembled WGS sequence"/>
</dbReference>
<evidence type="ECO:0000259" key="2">
    <source>
        <dbReference type="Pfam" id="PF07510"/>
    </source>
</evidence>
<evidence type="ECO:0000259" key="1">
    <source>
        <dbReference type="Pfam" id="PF03235"/>
    </source>
</evidence>
<comment type="caution">
    <text evidence="3">The sequence shown here is derived from an EMBL/GenBank/DDBJ whole genome shotgun (WGS) entry which is preliminary data.</text>
</comment>
<evidence type="ECO:0000313" key="4">
    <source>
        <dbReference type="Proteomes" id="UP001465717"/>
    </source>
</evidence>
<accession>A0ABV1FXM7</accession>
<keyword evidence="3" id="KW-0255">Endonuclease</keyword>
<reference evidence="3 4" key="1">
    <citation type="submission" date="2024-04" db="EMBL/GenBank/DDBJ databases">
        <title>Human intestinal bacterial collection.</title>
        <authorList>
            <person name="Pauvert C."/>
            <person name="Hitch T.C.A."/>
            <person name="Clavel T."/>
        </authorList>
    </citation>
    <scope>NUCLEOTIDE SEQUENCE [LARGE SCALE GENOMIC DNA]</scope>
    <source>
        <strain evidence="3 4">CLA-AA-H174</strain>
    </source>
</reference>
<gene>
    <name evidence="3" type="ORF">AAAT87_06350</name>
</gene>
<evidence type="ECO:0000313" key="3">
    <source>
        <dbReference type="EMBL" id="MEQ2507904.1"/>
    </source>
</evidence>
<organism evidence="3 4">
    <name type="scientific">Segatella sinensis</name>
    <dbReference type="NCBI Taxonomy" id="3085167"/>
    <lineage>
        <taxon>Bacteria</taxon>
        <taxon>Pseudomonadati</taxon>
        <taxon>Bacteroidota</taxon>
        <taxon>Bacteroidia</taxon>
        <taxon>Bacteroidales</taxon>
        <taxon>Prevotellaceae</taxon>
        <taxon>Segatella</taxon>
    </lineage>
</organism>
<sequence length="705" mass="83198">MRDATRITDYFNGSRTLFIIPLYQRKYAWQQKHCSRLFEDLKKIHRDKIYSHFFGSIVSTKADEYEDDLLIIDGQQRITTLSLLILAGINAVENGDMQEGDEDINKIKEDYLYAIRRKLPRKIKLCPIEDDQKAYDALFTNNENEFIKNCGITSNYQLFYNLIKVSDLTFENLIGAIERLTIIDICLDSRDNPQLIFESLNSCGKDLEEADKVRNYLLMSLSKDEQEEYYHQYWSKIEKLTEGEPTMFIRDYLTIKNGNISKVEELYFDFKAFDENEHLNRETLLADMLKFANYYRQICKGETGNKKLDKKLKQIASIGTTVHLPFLLSFFDYAKDNNFDEEEIFTVLDIVENYWARRIICGYPANAMQKLFSMLHTDIMRIYKRHEEKGIPVNCSYSQVMAYILLHKQGTSTFPSNREVSEEFETRQIYRIPSNYKYFLFERMENENSPEADDMIVEKMKEGRITIEHIMPQTLTPQWKHDLGENWEEIYEKYLHTFANLTLTGFNVSYSNHSFQEKKEGYIDKKGNKVDGFDNSAFRLSNYIKHCDKWTLEEILKRQKVLLDNFLHLWPMITTSYQPLEKEYELVSFEDDEYELKGRTIVGFRYRNERHAITTWKDMLIQVDKLIYNENPSSMVYLATKNNNLYEKDSEGKSKIADNCYVYSACSTNAKRAILSYIFKGCNIPASVLEFELVPISENIIENEE</sequence>
<feature type="domain" description="GmrSD restriction endonucleases N-terminal" evidence="1">
    <location>
        <begin position="7"/>
        <end position="218"/>
    </location>
</feature>
<name>A0ABV1FXM7_9BACT</name>
<dbReference type="Pfam" id="PF03235">
    <property type="entry name" value="GmrSD_N"/>
    <property type="match status" value="1"/>
</dbReference>
<dbReference type="InterPro" id="IPR011089">
    <property type="entry name" value="GmrSD_C"/>
</dbReference>
<dbReference type="EMBL" id="JBBNGE010000016">
    <property type="protein sequence ID" value="MEQ2507904.1"/>
    <property type="molecule type" value="Genomic_DNA"/>
</dbReference>
<feature type="domain" description="GmrSD restriction endonucleases C-terminal" evidence="2">
    <location>
        <begin position="415"/>
        <end position="563"/>
    </location>
</feature>
<proteinExistence type="predicted"/>
<keyword evidence="3" id="KW-0540">Nuclease</keyword>
<dbReference type="PANTHER" id="PTHR35149">
    <property type="entry name" value="SLL5132 PROTEIN"/>
    <property type="match status" value="1"/>
</dbReference>
<dbReference type="PANTHER" id="PTHR35149:SF2">
    <property type="entry name" value="DUF262 DOMAIN-CONTAINING PROTEIN"/>
    <property type="match status" value="1"/>
</dbReference>
<dbReference type="Pfam" id="PF07510">
    <property type="entry name" value="GmrSD_C"/>
    <property type="match status" value="1"/>
</dbReference>
<dbReference type="InterPro" id="IPR004919">
    <property type="entry name" value="GmrSD_N"/>
</dbReference>
<dbReference type="RefSeq" id="WP_349225959.1">
    <property type="nucleotide sequence ID" value="NZ_JBBNFG020000019.1"/>
</dbReference>
<keyword evidence="3" id="KW-0378">Hydrolase</keyword>
<dbReference type="GO" id="GO:0004519">
    <property type="term" value="F:endonuclease activity"/>
    <property type="evidence" value="ECO:0007669"/>
    <property type="project" value="UniProtKB-KW"/>
</dbReference>
<keyword evidence="4" id="KW-1185">Reference proteome</keyword>
<protein>
    <submittedName>
        <fullName evidence="3">DUF262 domain-containing HNH endonuclease family protein</fullName>
    </submittedName>
</protein>